<evidence type="ECO:0000256" key="4">
    <source>
        <dbReference type="ARBA" id="ARBA00022845"/>
    </source>
</evidence>
<keyword evidence="10" id="KW-1185">Reference proteome</keyword>
<dbReference type="InterPro" id="IPR016024">
    <property type="entry name" value="ARM-type_fold"/>
</dbReference>
<evidence type="ECO:0000256" key="6">
    <source>
        <dbReference type="ARBA" id="ARBA00058490"/>
    </source>
</evidence>
<feature type="repeat" description="Pumilio" evidence="7">
    <location>
        <begin position="335"/>
        <end position="370"/>
    </location>
</feature>
<keyword evidence="5" id="KW-0694">RNA-binding</keyword>
<dbReference type="Gene3D" id="1.25.10.10">
    <property type="entry name" value="Leucine-rich Repeat Variant"/>
    <property type="match status" value="1"/>
</dbReference>
<protein>
    <recommendedName>
        <fullName evidence="8">PUM-HD domain-containing protein</fullName>
    </recommendedName>
</protein>
<dbReference type="FunFam" id="1.25.10.10:FF:000237">
    <property type="entry name" value="Pumilio homolog 9"/>
    <property type="match status" value="1"/>
</dbReference>
<comment type="caution">
    <text evidence="9">The sequence shown here is derived from an EMBL/GenBank/DDBJ whole genome shotgun (WGS) entry which is preliminary data.</text>
</comment>
<dbReference type="EMBL" id="JAXQNO010000014">
    <property type="protein sequence ID" value="KAK4784429.1"/>
    <property type="molecule type" value="Genomic_DNA"/>
</dbReference>
<dbReference type="GO" id="GO:0003729">
    <property type="term" value="F:mRNA binding"/>
    <property type="evidence" value="ECO:0007669"/>
    <property type="project" value="TreeGrafter"/>
</dbReference>
<dbReference type="InterPro" id="IPR011989">
    <property type="entry name" value="ARM-like"/>
</dbReference>
<feature type="repeat" description="Pumilio" evidence="7">
    <location>
        <begin position="446"/>
        <end position="483"/>
    </location>
</feature>
<dbReference type="GO" id="GO:0006417">
    <property type="term" value="P:regulation of translation"/>
    <property type="evidence" value="ECO:0007669"/>
    <property type="project" value="UniProtKB-KW"/>
</dbReference>
<dbReference type="Pfam" id="PF00806">
    <property type="entry name" value="PUF"/>
    <property type="match status" value="8"/>
</dbReference>
<evidence type="ECO:0000313" key="9">
    <source>
        <dbReference type="EMBL" id="KAK4784429.1"/>
    </source>
</evidence>
<feature type="repeat" description="Pumilio" evidence="7">
    <location>
        <begin position="554"/>
        <end position="591"/>
    </location>
</feature>
<keyword evidence="3" id="KW-0677">Repeat</keyword>
<keyword evidence="2" id="KW-0963">Cytoplasm</keyword>
<keyword evidence="4" id="KW-0810">Translation regulation</keyword>
<dbReference type="PANTHER" id="PTHR12537">
    <property type="entry name" value="RNA BINDING PROTEIN PUMILIO-RELATED"/>
    <property type="match status" value="1"/>
</dbReference>
<dbReference type="InterPro" id="IPR033712">
    <property type="entry name" value="Pumilio_RNA-bd"/>
</dbReference>
<reference evidence="9 10" key="1">
    <citation type="journal article" date="2023" name="Hortic Res">
        <title>Pangenome of water caltrop reveals structural variations and asymmetric subgenome divergence after allopolyploidization.</title>
        <authorList>
            <person name="Zhang X."/>
            <person name="Chen Y."/>
            <person name="Wang L."/>
            <person name="Yuan Y."/>
            <person name="Fang M."/>
            <person name="Shi L."/>
            <person name="Lu R."/>
            <person name="Comes H.P."/>
            <person name="Ma Y."/>
            <person name="Chen Y."/>
            <person name="Huang G."/>
            <person name="Zhou Y."/>
            <person name="Zheng Z."/>
            <person name="Qiu Y."/>
        </authorList>
    </citation>
    <scope>NUCLEOTIDE SEQUENCE [LARGE SCALE GENOMIC DNA]</scope>
    <source>
        <strain evidence="9">F231</strain>
    </source>
</reference>
<evidence type="ECO:0000256" key="3">
    <source>
        <dbReference type="ARBA" id="ARBA00022737"/>
    </source>
</evidence>
<proteinExistence type="predicted"/>
<dbReference type="SMART" id="SM00025">
    <property type="entry name" value="Pumilio"/>
    <property type="match status" value="8"/>
</dbReference>
<dbReference type="PROSITE" id="PS50302">
    <property type="entry name" value="PUM"/>
    <property type="match status" value="5"/>
</dbReference>
<evidence type="ECO:0000256" key="5">
    <source>
        <dbReference type="ARBA" id="ARBA00022884"/>
    </source>
</evidence>
<dbReference type="SUPFAM" id="SSF48371">
    <property type="entry name" value="ARM repeat"/>
    <property type="match status" value="1"/>
</dbReference>
<comment type="subcellular location">
    <subcellularLocation>
        <location evidence="1">Cytoplasm</location>
    </subcellularLocation>
</comment>
<sequence>MDSSDIPGKIKVTSDGFQLNHSIGLPVDGMKLFNGQFRASPFPRNLEDSLANMSIRSEECQESALFSAQSQSIFSSLNGAKTGLQNAEDYFNSGWLLNGGVGCFTDPHFPVDIQSPAAYPQPRHMDGSQFAWMNKEEEWLYKMFEERKPHHQLQQNHQYGVWNPLHGNSRVVPGLTNQYQGHCLQSCGVPRQQNQSSMRLSYGDPDSTRVLDKFSQLSCSGKIVSSRSNGLNTSRAMRLEPVQGDEPLNNVVQNPKFMINGPVCHSSSVSNSRLGSLTLQSNINGLREVDNVLLPSLNNVRGCVYWLAKDQKGCRYLQQKFSEGSPKEIEIIFDEVLQHVEDLMTDPFGNYFMQKLFQVCDENRTMLILREITRRPGTLIRISCDMHGTRSVQKIIESLKTPEHFSILMASLRPGMVTLMKNTNGNHVTVCCLEHLAPRYREVIFEVAALNCIDLASDRFGCVVLQKCLGHSGDEQRHHLIWEIVSNSLSICQNKFGNYVIQYVLLNIPEAKANVLSHLEGHYVVLSMQKYSSNVIEKCIECAGQEHQRRIINELITSSKWDQVMQDPYGNYVIQAALNSSKGEVKAALLEAMKPHIHALRANPYGRFLSSSCLKNLYCL</sequence>
<organism evidence="9 10">
    <name type="scientific">Trapa natans</name>
    <name type="common">Water chestnut</name>
    <dbReference type="NCBI Taxonomy" id="22666"/>
    <lineage>
        <taxon>Eukaryota</taxon>
        <taxon>Viridiplantae</taxon>
        <taxon>Streptophyta</taxon>
        <taxon>Embryophyta</taxon>
        <taxon>Tracheophyta</taxon>
        <taxon>Spermatophyta</taxon>
        <taxon>Magnoliopsida</taxon>
        <taxon>eudicotyledons</taxon>
        <taxon>Gunneridae</taxon>
        <taxon>Pentapetalae</taxon>
        <taxon>rosids</taxon>
        <taxon>malvids</taxon>
        <taxon>Myrtales</taxon>
        <taxon>Lythraceae</taxon>
        <taxon>Trapa</taxon>
    </lineage>
</organism>
<accession>A0AAN7QYD7</accession>
<gene>
    <name evidence="9" type="ORF">SAY86_018797</name>
</gene>
<evidence type="ECO:0000256" key="1">
    <source>
        <dbReference type="ARBA" id="ARBA00004496"/>
    </source>
</evidence>
<name>A0AAN7QYD7_TRANT</name>
<evidence type="ECO:0000259" key="8">
    <source>
        <dbReference type="PROSITE" id="PS50303"/>
    </source>
</evidence>
<evidence type="ECO:0000256" key="7">
    <source>
        <dbReference type="PROSITE-ProRule" id="PRU00317"/>
    </source>
</evidence>
<evidence type="ECO:0000313" key="10">
    <source>
        <dbReference type="Proteomes" id="UP001346149"/>
    </source>
</evidence>
<dbReference type="CDD" id="cd07920">
    <property type="entry name" value="Pumilio"/>
    <property type="match status" value="1"/>
</dbReference>
<dbReference type="InterPro" id="IPR001313">
    <property type="entry name" value="Pumilio_RNA-bd_rpt"/>
</dbReference>
<evidence type="ECO:0000256" key="2">
    <source>
        <dbReference type="ARBA" id="ARBA00022490"/>
    </source>
</evidence>
<dbReference type="AlphaFoldDB" id="A0AAN7QYD7"/>
<feature type="domain" description="PUM-HD" evidence="8">
    <location>
        <begin position="274"/>
        <end position="617"/>
    </location>
</feature>
<feature type="repeat" description="Pumilio" evidence="7">
    <location>
        <begin position="518"/>
        <end position="553"/>
    </location>
</feature>
<dbReference type="PANTHER" id="PTHR12537:SF147">
    <property type="entry name" value="PUMILIO HOMOLOG 12"/>
    <property type="match status" value="1"/>
</dbReference>
<feature type="repeat" description="Pumilio" evidence="7">
    <location>
        <begin position="371"/>
        <end position="410"/>
    </location>
</feature>
<comment type="function">
    <text evidence="6">Sequence-specific RNA-binding protein that regulates translation and mRNA stability by binding the 3'-UTR of target mRNAs.</text>
</comment>
<dbReference type="PROSITE" id="PS50303">
    <property type="entry name" value="PUM_HD"/>
    <property type="match status" value="1"/>
</dbReference>
<dbReference type="GO" id="GO:0005737">
    <property type="term" value="C:cytoplasm"/>
    <property type="evidence" value="ECO:0007669"/>
    <property type="project" value="UniProtKB-SubCell"/>
</dbReference>
<dbReference type="InterPro" id="IPR033133">
    <property type="entry name" value="PUM-HD"/>
</dbReference>
<dbReference type="Proteomes" id="UP001346149">
    <property type="component" value="Unassembled WGS sequence"/>
</dbReference>